<sequence>MSTQDTQDFIPIIQDESTADDNIASPTRGKTNLFVRKIPHDATDLEFETFFSVIGPIRSCFLVKGARDSNSSITPSDPEESNSTPRNGEKLEKDMKNRGYGFVKYVISQDAERALQELKTVKFRGTHTLEIEFALKKHEKPSIVETNKKKMGHSNAEKKRKLGNKYSNKVENTSRTILIQGLPKDLTRKKLYKKVRKFGDVEDIIFPCEGHEIAHIIFKTTKDSVNALNHLDEHVFHGSKMSAKLLNTEVKDKSNSFDKKSRIIIRNVPWEYREQDLLKIFSAHGEVVEVNLPRKYKGGPLRGFAYVQYKNIEDAEKAINELNETEHHGRIIAVDWSLSKDKYLEAVRAFQAKLIGDQGSEPDALKEEYIDEEEVGSENGQDFGKEETRSENDDNVEEDGVSEDDGSDDDENVGEVTEDDGSDGDEVTEEDDEVTTQSESDDNSEDEEVVGTGKRNIHPPSEGTVLFIRNLAFEATEEELGAMLISSVWTIAEHADACLSEAKKVHHLAADSTELSSKRENRKELMYKSILTADPSDSQALKFTLHGRVLSVNLLAKNPNLYISKTRLSIRNMPLTVDESKLKSLGKESVKNFKEEVRKGERDDLTKSEKMWGWDKLVCIKQAKIVRSKDKIDSSIQKLRSKGYGFLEYTEHAHALAALRFLNNNPKIFGEKRRLIVEFAIENTIIVKKRMERIRGGVSGKSNGRDVGNKSIGDSKKPRVTLLNNNGGLKRKGEIINDAHSMKKKKVKAFHRKSPSVNKRNQ</sequence>
<evidence type="ECO:0000313" key="1">
    <source>
        <dbReference type="EMBL" id="CAG8483011.1"/>
    </source>
</evidence>
<dbReference type="Proteomes" id="UP000789525">
    <property type="component" value="Unassembled WGS sequence"/>
</dbReference>
<protein>
    <submittedName>
        <fullName evidence="1">13995_t:CDS:1</fullName>
    </submittedName>
</protein>
<gene>
    <name evidence="1" type="ORF">ACOLOM_LOCUS2059</name>
</gene>
<dbReference type="EMBL" id="CAJVPT010002543">
    <property type="protein sequence ID" value="CAG8483011.1"/>
    <property type="molecule type" value="Genomic_DNA"/>
</dbReference>
<proteinExistence type="predicted"/>
<organism evidence="1 2">
    <name type="scientific">Acaulospora colombiana</name>
    <dbReference type="NCBI Taxonomy" id="27376"/>
    <lineage>
        <taxon>Eukaryota</taxon>
        <taxon>Fungi</taxon>
        <taxon>Fungi incertae sedis</taxon>
        <taxon>Mucoromycota</taxon>
        <taxon>Glomeromycotina</taxon>
        <taxon>Glomeromycetes</taxon>
        <taxon>Diversisporales</taxon>
        <taxon>Acaulosporaceae</taxon>
        <taxon>Acaulospora</taxon>
    </lineage>
</organism>
<name>A0ACA9KMV6_9GLOM</name>
<reference evidence="1" key="1">
    <citation type="submission" date="2021-06" db="EMBL/GenBank/DDBJ databases">
        <authorList>
            <person name="Kallberg Y."/>
            <person name="Tangrot J."/>
            <person name="Rosling A."/>
        </authorList>
    </citation>
    <scope>NUCLEOTIDE SEQUENCE</scope>
    <source>
        <strain evidence="1">CL356</strain>
    </source>
</reference>
<accession>A0ACA9KMV6</accession>
<keyword evidence="2" id="KW-1185">Reference proteome</keyword>
<comment type="caution">
    <text evidence="1">The sequence shown here is derived from an EMBL/GenBank/DDBJ whole genome shotgun (WGS) entry which is preliminary data.</text>
</comment>
<evidence type="ECO:0000313" key="2">
    <source>
        <dbReference type="Proteomes" id="UP000789525"/>
    </source>
</evidence>